<comment type="similarity">
    <text evidence="8">Belongs to the binding-protein-dependent transport system permease family. LivHM subfamily.</text>
</comment>
<dbReference type="InterPro" id="IPR052157">
    <property type="entry name" value="BCAA_transport_permease"/>
</dbReference>
<evidence type="ECO:0000256" key="8">
    <source>
        <dbReference type="ARBA" id="ARBA00037998"/>
    </source>
</evidence>
<keyword evidence="6 9" id="KW-1133">Transmembrane helix</keyword>
<dbReference type="Pfam" id="PF02653">
    <property type="entry name" value="BPD_transp_2"/>
    <property type="match status" value="1"/>
</dbReference>
<evidence type="ECO:0000313" key="10">
    <source>
        <dbReference type="EMBL" id="RXT54261.1"/>
    </source>
</evidence>
<feature type="transmembrane region" description="Helical" evidence="9">
    <location>
        <begin position="259"/>
        <end position="278"/>
    </location>
</feature>
<feature type="transmembrane region" description="Helical" evidence="9">
    <location>
        <begin position="12"/>
        <end position="32"/>
    </location>
</feature>
<dbReference type="PANTHER" id="PTHR11795">
    <property type="entry name" value="BRANCHED-CHAIN AMINO ACID TRANSPORT SYSTEM PERMEASE PROTEIN LIVH"/>
    <property type="match status" value="1"/>
</dbReference>
<evidence type="ECO:0000256" key="7">
    <source>
        <dbReference type="ARBA" id="ARBA00023136"/>
    </source>
</evidence>
<feature type="transmembrane region" description="Helical" evidence="9">
    <location>
        <begin position="189"/>
        <end position="211"/>
    </location>
</feature>
<keyword evidence="11" id="KW-1185">Reference proteome</keyword>
<comment type="subcellular location">
    <subcellularLocation>
        <location evidence="1">Cell membrane</location>
        <topology evidence="1">Multi-pass membrane protein</topology>
    </subcellularLocation>
</comment>
<dbReference type="GO" id="GO:0022857">
    <property type="term" value="F:transmembrane transporter activity"/>
    <property type="evidence" value="ECO:0007669"/>
    <property type="project" value="InterPro"/>
</dbReference>
<evidence type="ECO:0000256" key="3">
    <source>
        <dbReference type="ARBA" id="ARBA00022475"/>
    </source>
</evidence>
<reference evidence="10 11" key="1">
    <citation type="submission" date="2017-03" db="EMBL/GenBank/DDBJ databases">
        <authorList>
            <person name="Safronova V.I."/>
            <person name="Sazanova A.L."/>
            <person name="Chirak E.R."/>
        </authorList>
    </citation>
    <scope>NUCLEOTIDE SEQUENCE [LARGE SCALE GENOMIC DNA]</scope>
    <source>
        <strain evidence="10 11">Opo-243</strain>
    </source>
</reference>
<feature type="transmembrane region" description="Helical" evidence="9">
    <location>
        <begin position="140"/>
        <end position="161"/>
    </location>
</feature>
<comment type="caution">
    <text evidence="10">The sequence shown here is derived from an EMBL/GenBank/DDBJ whole genome shotgun (WGS) entry which is preliminary data.</text>
</comment>
<dbReference type="GO" id="GO:0006865">
    <property type="term" value="P:amino acid transport"/>
    <property type="evidence" value="ECO:0007669"/>
    <property type="project" value="UniProtKB-KW"/>
</dbReference>
<dbReference type="GO" id="GO:0005886">
    <property type="term" value="C:plasma membrane"/>
    <property type="evidence" value="ECO:0007669"/>
    <property type="project" value="UniProtKB-SubCell"/>
</dbReference>
<feature type="transmembrane region" description="Helical" evidence="9">
    <location>
        <begin position="39"/>
        <end position="58"/>
    </location>
</feature>
<gene>
    <name evidence="10" type="ORF">B5V03_02135</name>
</gene>
<keyword evidence="5" id="KW-0029">Amino-acid transport</keyword>
<organism evidence="10 11">
    <name type="scientific">Bradyrhizobium betae</name>
    <dbReference type="NCBI Taxonomy" id="244734"/>
    <lineage>
        <taxon>Bacteria</taxon>
        <taxon>Pseudomonadati</taxon>
        <taxon>Pseudomonadota</taxon>
        <taxon>Alphaproteobacteria</taxon>
        <taxon>Hyphomicrobiales</taxon>
        <taxon>Nitrobacteraceae</taxon>
        <taxon>Bradyrhizobium</taxon>
    </lineage>
</organism>
<keyword evidence="2" id="KW-0813">Transport</keyword>
<feature type="transmembrane region" description="Helical" evidence="9">
    <location>
        <begin position="64"/>
        <end position="85"/>
    </location>
</feature>
<dbReference type="PANTHER" id="PTHR11795:SF442">
    <property type="entry name" value="ABC TRANSPORTER ATP-BINDING PROTEIN"/>
    <property type="match status" value="1"/>
</dbReference>
<dbReference type="OrthoDB" id="9807115at2"/>
<evidence type="ECO:0000313" key="11">
    <source>
        <dbReference type="Proteomes" id="UP000290819"/>
    </source>
</evidence>
<keyword evidence="4 9" id="KW-0812">Transmembrane</keyword>
<name>A0A4Q1VNI1_9BRAD</name>
<evidence type="ECO:0000256" key="9">
    <source>
        <dbReference type="SAM" id="Phobius"/>
    </source>
</evidence>
<sequence>MPFTPALLFVDGLSYGMILFLISSGLTVTLGIMRLLNMAHLGFAMLGGYAALAIMRTFRVELFVALPFAVLAVIILGIALERSIFQWVYRTNPLGQILMTIGLMFVMVASANLMFGSVYYTLPIPESLKGVWHIGGYSISVYRVFVGLVSAVVALLMWCALEFTNFGAKLRAAVENPQMARCVGINVKLLFSQAFAAGCGLAAFGGILGTQMLPLQPFYPTQYIVLALIVVAVGGFGSLAGSLVAAVTYGVFDTFCRYYFPEYGSFAIYILLAAVLIIRPNGLFGGS</sequence>
<keyword evidence="7 9" id="KW-0472">Membrane</keyword>
<dbReference type="InterPro" id="IPR001851">
    <property type="entry name" value="ABC_transp_permease"/>
</dbReference>
<dbReference type="Proteomes" id="UP000290819">
    <property type="component" value="Unassembled WGS sequence"/>
</dbReference>
<feature type="transmembrane region" description="Helical" evidence="9">
    <location>
        <begin position="97"/>
        <end position="120"/>
    </location>
</feature>
<dbReference type="CDD" id="cd06582">
    <property type="entry name" value="TM_PBP1_LivH_like"/>
    <property type="match status" value="1"/>
</dbReference>
<evidence type="ECO:0000256" key="5">
    <source>
        <dbReference type="ARBA" id="ARBA00022970"/>
    </source>
</evidence>
<dbReference type="AlphaFoldDB" id="A0A4Q1VNI1"/>
<protein>
    <submittedName>
        <fullName evidence="10">Branched-chain amino acid ABC transporter permease</fullName>
    </submittedName>
</protein>
<feature type="transmembrane region" description="Helical" evidence="9">
    <location>
        <begin position="223"/>
        <end position="252"/>
    </location>
</feature>
<accession>A0A4Q1VNI1</accession>
<keyword evidence="3" id="KW-1003">Cell membrane</keyword>
<evidence type="ECO:0000256" key="2">
    <source>
        <dbReference type="ARBA" id="ARBA00022448"/>
    </source>
</evidence>
<dbReference type="EMBL" id="MZXW01000004">
    <property type="protein sequence ID" value="RXT54261.1"/>
    <property type="molecule type" value="Genomic_DNA"/>
</dbReference>
<proteinExistence type="inferred from homology"/>
<evidence type="ECO:0000256" key="4">
    <source>
        <dbReference type="ARBA" id="ARBA00022692"/>
    </source>
</evidence>
<evidence type="ECO:0000256" key="1">
    <source>
        <dbReference type="ARBA" id="ARBA00004651"/>
    </source>
</evidence>
<evidence type="ECO:0000256" key="6">
    <source>
        <dbReference type="ARBA" id="ARBA00022989"/>
    </source>
</evidence>